<dbReference type="InterPro" id="IPR015947">
    <property type="entry name" value="PUA-like_sf"/>
</dbReference>
<protein>
    <submittedName>
        <fullName evidence="1">ASCH domain-containing protein</fullName>
    </submittedName>
</protein>
<gene>
    <name evidence="1" type="ORF">Q4481_17785</name>
</gene>
<evidence type="ECO:0000313" key="2">
    <source>
        <dbReference type="Proteomes" id="UP001174932"/>
    </source>
</evidence>
<organism evidence="1 2">
    <name type="scientific">Rhizobium alvei</name>
    <dbReference type="NCBI Taxonomy" id="1132659"/>
    <lineage>
        <taxon>Bacteria</taxon>
        <taxon>Pseudomonadati</taxon>
        <taxon>Pseudomonadota</taxon>
        <taxon>Alphaproteobacteria</taxon>
        <taxon>Hyphomicrobiales</taxon>
        <taxon>Rhizobiaceae</taxon>
        <taxon>Rhizobium/Agrobacterium group</taxon>
        <taxon>Rhizobium</taxon>
    </lineage>
</organism>
<evidence type="ECO:0000313" key="1">
    <source>
        <dbReference type="EMBL" id="MDO6965816.1"/>
    </source>
</evidence>
<dbReference type="SUPFAM" id="SSF88697">
    <property type="entry name" value="PUA domain-like"/>
    <property type="match status" value="1"/>
</dbReference>
<sequence>MTLPRLALSVRQPWAWAIIHAGKNIENRSWNRRYKSAHGAALDFRGRVCIHASKGMTRHEYAMAIDVFRSAGVVHLAPSPDRLLRGGIIGTVEIIDVVSQSHSPWFFGPKGLLLRDPQPVEFIPCRGELGYFEWHRDDDGVADPPAKWMLPPGARPETASEAADRQWALL</sequence>
<dbReference type="CDD" id="cd06554">
    <property type="entry name" value="ASCH_ASC-1_like"/>
    <property type="match status" value="1"/>
</dbReference>
<dbReference type="RefSeq" id="WP_304377746.1">
    <property type="nucleotide sequence ID" value="NZ_JAUOZU010000013.1"/>
</dbReference>
<reference evidence="1" key="1">
    <citation type="journal article" date="2015" name="Int. J. Syst. Evol. Microbiol.">
        <title>Rhizobium alvei sp. nov., isolated from a freshwater river.</title>
        <authorList>
            <person name="Sheu S.Y."/>
            <person name="Huang H.W."/>
            <person name="Young C.C."/>
            <person name="Chen W.M."/>
        </authorList>
    </citation>
    <scope>NUCLEOTIDE SEQUENCE</scope>
    <source>
        <strain evidence="1">TNR-22</strain>
    </source>
</reference>
<dbReference type="EMBL" id="JAUOZU010000013">
    <property type="protein sequence ID" value="MDO6965816.1"/>
    <property type="molecule type" value="Genomic_DNA"/>
</dbReference>
<dbReference type="Proteomes" id="UP001174932">
    <property type="component" value="Unassembled WGS sequence"/>
</dbReference>
<keyword evidence="2" id="KW-1185">Reference proteome</keyword>
<reference evidence="1" key="2">
    <citation type="submission" date="2023-07" db="EMBL/GenBank/DDBJ databases">
        <authorList>
            <person name="Shen H."/>
        </authorList>
    </citation>
    <scope>NUCLEOTIDE SEQUENCE</scope>
    <source>
        <strain evidence="1">TNR-22</strain>
    </source>
</reference>
<accession>A0ABT8YQA7</accession>
<dbReference type="Gene3D" id="2.30.130.30">
    <property type="entry name" value="Hypothetical protein"/>
    <property type="match status" value="1"/>
</dbReference>
<name>A0ABT8YQA7_9HYPH</name>
<comment type="caution">
    <text evidence="1">The sequence shown here is derived from an EMBL/GenBank/DDBJ whole genome shotgun (WGS) entry which is preliminary data.</text>
</comment>
<proteinExistence type="predicted"/>